<dbReference type="InterPro" id="IPR013976">
    <property type="entry name" value="HDOD"/>
</dbReference>
<feature type="compositionally biased region" description="Low complexity" evidence="1">
    <location>
        <begin position="19"/>
        <end position="49"/>
    </location>
</feature>
<comment type="caution">
    <text evidence="3">The sequence shown here is derived from an EMBL/GenBank/DDBJ whole genome shotgun (WGS) entry which is preliminary data.</text>
</comment>
<proteinExistence type="predicted"/>
<accession>A0A3S2U291</accession>
<dbReference type="PANTHER" id="PTHR33525:SF4">
    <property type="entry name" value="CYCLIC DI-GMP PHOSPHODIESTERASE CDGJ"/>
    <property type="match status" value="1"/>
</dbReference>
<dbReference type="PROSITE" id="PS51833">
    <property type="entry name" value="HDOD"/>
    <property type="match status" value="1"/>
</dbReference>
<dbReference type="EMBL" id="SACT01000004">
    <property type="protein sequence ID" value="RVT50835.1"/>
    <property type="molecule type" value="Genomic_DNA"/>
</dbReference>
<evidence type="ECO:0000259" key="2">
    <source>
        <dbReference type="PROSITE" id="PS51833"/>
    </source>
</evidence>
<feature type="domain" description="HDOD" evidence="2">
    <location>
        <begin position="235"/>
        <end position="431"/>
    </location>
</feature>
<organism evidence="3 4">
    <name type="scientific">Rubrivivax albus</name>
    <dbReference type="NCBI Taxonomy" id="2499835"/>
    <lineage>
        <taxon>Bacteria</taxon>
        <taxon>Pseudomonadati</taxon>
        <taxon>Pseudomonadota</taxon>
        <taxon>Betaproteobacteria</taxon>
        <taxon>Burkholderiales</taxon>
        <taxon>Sphaerotilaceae</taxon>
        <taxon>Rubrivivax</taxon>
    </lineage>
</organism>
<dbReference type="Gene3D" id="1.10.3210.10">
    <property type="entry name" value="Hypothetical protein af1432"/>
    <property type="match status" value="1"/>
</dbReference>
<dbReference type="Pfam" id="PF08668">
    <property type="entry name" value="HDOD"/>
    <property type="match status" value="1"/>
</dbReference>
<evidence type="ECO:0000313" key="4">
    <source>
        <dbReference type="Proteomes" id="UP000288178"/>
    </source>
</evidence>
<name>A0A3S2U291_9BURK</name>
<gene>
    <name evidence="3" type="ORF">ENE75_13560</name>
</gene>
<dbReference type="AlphaFoldDB" id="A0A3S2U291"/>
<sequence length="439" mass="45465">MTGLWSRLFGRGSAAPGDAPATRRVPATAPPSTRAAAAPAGDATGLTGAQRPLVSANGRIAGFEFRLPTRPARTQASARARLAPISGLLAAMRLSTQDGRVALCELPAARLATAPLDALAPRMLFALVGDLPADADPAALRAAWKARGVAIGWRDDSPPPALAGTRPDFLVLPEAHDPVELLKALRLARTRHPKVPLVALDVPDLGAMEAVLAAGIAYAAGRLEGDRTPQPGGALPPQARPLLQLLARLAADADTAEVVATVKSDVALSTRLLARINAAAMASTQTLGSIEQAVALLGRNALYGSVSQLLVLTAPPSLAMQALQSMTLARARLFERLAQQRGEPVPGALFTLGLASMLPALLRAPMADVLTAMPLHPQARLALESRGGPWADWLSLAEHLDTGDLASAADLVERFGGMAVVAAAMAEGWLFAVQGQSTH</sequence>
<dbReference type="InterPro" id="IPR052340">
    <property type="entry name" value="RNase_Y/CdgJ"/>
</dbReference>
<evidence type="ECO:0000313" key="3">
    <source>
        <dbReference type="EMBL" id="RVT50835.1"/>
    </source>
</evidence>
<keyword evidence="4" id="KW-1185">Reference proteome</keyword>
<dbReference type="SUPFAM" id="SSF109604">
    <property type="entry name" value="HD-domain/PDEase-like"/>
    <property type="match status" value="1"/>
</dbReference>
<protein>
    <submittedName>
        <fullName evidence="3">HDOD domain-containing protein</fullName>
    </submittedName>
</protein>
<reference evidence="3 4" key="1">
    <citation type="submission" date="2019-01" db="EMBL/GenBank/DDBJ databases">
        <authorList>
            <person name="Chen W.-M."/>
        </authorList>
    </citation>
    <scope>NUCLEOTIDE SEQUENCE [LARGE SCALE GENOMIC DNA]</scope>
    <source>
        <strain evidence="3 4">ICH-3</strain>
    </source>
</reference>
<feature type="region of interest" description="Disordered" evidence="1">
    <location>
        <begin position="1"/>
        <end position="49"/>
    </location>
</feature>
<evidence type="ECO:0000256" key="1">
    <source>
        <dbReference type="SAM" id="MobiDB-lite"/>
    </source>
</evidence>
<dbReference type="Proteomes" id="UP000288178">
    <property type="component" value="Unassembled WGS sequence"/>
</dbReference>
<dbReference type="PANTHER" id="PTHR33525">
    <property type="match status" value="1"/>
</dbReference>